<name>A0ACC2VXQ8_9TREE</name>
<reference evidence="1" key="1">
    <citation type="submission" date="2023-04" db="EMBL/GenBank/DDBJ databases">
        <title>Draft Genome sequencing of Naganishia species isolated from polar environments using Oxford Nanopore Technology.</title>
        <authorList>
            <person name="Leo P."/>
            <person name="Venkateswaran K."/>
        </authorList>
    </citation>
    <scope>NUCLEOTIDE SEQUENCE</scope>
    <source>
        <strain evidence="1">MNA-CCFEE 5261</strain>
    </source>
</reference>
<evidence type="ECO:0000313" key="1">
    <source>
        <dbReference type="EMBL" id="KAJ9104198.1"/>
    </source>
</evidence>
<gene>
    <name evidence="1" type="ORF">QFC19_004015</name>
</gene>
<organism evidence="1 2">
    <name type="scientific">Naganishia cerealis</name>
    <dbReference type="NCBI Taxonomy" id="610337"/>
    <lineage>
        <taxon>Eukaryota</taxon>
        <taxon>Fungi</taxon>
        <taxon>Dikarya</taxon>
        <taxon>Basidiomycota</taxon>
        <taxon>Agaricomycotina</taxon>
        <taxon>Tremellomycetes</taxon>
        <taxon>Filobasidiales</taxon>
        <taxon>Filobasidiaceae</taxon>
        <taxon>Naganishia</taxon>
    </lineage>
</organism>
<comment type="caution">
    <text evidence="1">The sequence shown here is derived from an EMBL/GenBank/DDBJ whole genome shotgun (WGS) entry which is preliminary data.</text>
</comment>
<dbReference type="EMBL" id="JASBWR010000041">
    <property type="protein sequence ID" value="KAJ9104198.1"/>
    <property type="molecule type" value="Genomic_DNA"/>
</dbReference>
<protein>
    <submittedName>
        <fullName evidence="1">Uncharacterized protein</fullName>
    </submittedName>
</protein>
<sequence>MELSCKFIYFNSPSSDITETNMANAISDARSYDRYSPSPPPLDSPVSDIPSEECLTTPMEEIERHLQSAPNKPNGESIVTPMSETEAPV</sequence>
<proteinExistence type="predicted"/>
<evidence type="ECO:0000313" key="2">
    <source>
        <dbReference type="Proteomes" id="UP001241377"/>
    </source>
</evidence>
<accession>A0ACC2VXQ8</accession>
<dbReference type="Proteomes" id="UP001241377">
    <property type="component" value="Unassembled WGS sequence"/>
</dbReference>
<keyword evidence="2" id="KW-1185">Reference proteome</keyword>